<sequence length="156" mass="17934">MPKALRYKTGKEMLPRIFFQKISTTELHIHENLHRPHPCTSSILQFPLLLYFSPTMSLLKKVSQAQIRQVKQLSAQIFGESYNPDNIRNGAKVLAAPLKGPAIASYYGDNNSTPTFKDFKQWFPELKLVDPKEEYRVMMVALRKKRNKGAPKKKTS</sequence>
<dbReference type="Pfam" id="PF08293">
    <property type="entry name" value="MRP-S33"/>
    <property type="match status" value="1"/>
</dbReference>
<evidence type="ECO:0000256" key="5">
    <source>
        <dbReference type="ARBA" id="ARBA00023274"/>
    </source>
</evidence>
<keyword evidence="5" id="KW-0687">Ribonucleoprotein</keyword>
<comment type="subcellular location">
    <subcellularLocation>
        <location evidence="1">Mitochondrion</location>
    </subcellularLocation>
</comment>
<evidence type="ECO:0000313" key="8">
    <source>
        <dbReference type="Proteomes" id="UP001338582"/>
    </source>
</evidence>
<dbReference type="Proteomes" id="UP001338582">
    <property type="component" value="Chromosome 1"/>
</dbReference>
<accession>A0AAX4H664</accession>
<gene>
    <name evidence="7" type="ORF">PUMCH_001203</name>
</gene>
<evidence type="ECO:0000256" key="6">
    <source>
        <dbReference type="ARBA" id="ARBA00035132"/>
    </source>
</evidence>
<organism evidence="7 8">
    <name type="scientific">Australozyma saopauloensis</name>
    <dbReference type="NCBI Taxonomy" id="291208"/>
    <lineage>
        <taxon>Eukaryota</taxon>
        <taxon>Fungi</taxon>
        <taxon>Dikarya</taxon>
        <taxon>Ascomycota</taxon>
        <taxon>Saccharomycotina</taxon>
        <taxon>Pichiomycetes</taxon>
        <taxon>Metschnikowiaceae</taxon>
        <taxon>Australozyma</taxon>
    </lineage>
</organism>
<evidence type="ECO:0000313" key="7">
    <source>
        <dbReference type="EMBL" id="WPK23953.1"/>
    </source>
</evidence>
<dbReference type="AlphaFoldDB" id="A0AAX4H664"/>
<keyword evidence="4" id="KW-0496">Mitochondrion</keyword>
<dbReference type="GeneID" id="88172269"/>
<evidence type="ECO:0000256" key="2">
    <source>
        <dbReference type="ARBA" id="ARBA00008970"/>
    </source>
</evidence>
<dbReference type="PANTHER" id="PTHR13362">
    <property type="entry name" value="MITOCHONDRIAL RIBOSOMAL PROTEIN S33"/>
    <property type="match status" value="1"/>
</dbReference>
<dbReference type="KEGG" id="asau:88172269"/>
<comment type="similarity">
    <text evidence="2">Belongs to the mitochondrion-specific ribosomal protein mS33 family.</text>
</comment>
<evidence type="ECO:0000256" key="4">
    <source>
        <dbReference type="ARBA" id="ARBA00023128"/>
    </source>
</evidence>
<dbReference type="EMBL" id="CP138894">
    <property type="protein sequence ID" value="WPK23953.1"/>
    <property type="molecule type" value="Genomic_DNA"/>
</dbReference>
<keyword evidence="3" id="KW-0689">Ribosomal protein</keyword>
<dbReference type="PANTHER" id="PTHR13362:SF2">
    <property type="entry name" value="SMALL RIBOSOMAL SUBUNIT PROTEIN MS33"/>
    <property type="match status" value="1"/>
</dbReference>
<name>A0AAX4H664_9ASCO</name>
<dbReference type="RefSeq" id="XP_062876337.1">
    <property type="nucleotide sequence ID" value="XM_063020267.1"/>
</dbReference>
<dbReference type="GO" id="GO:0005739">
    <property type="term" value="C:mitochondrion"/>
    <property type="evidence" value="ECO:0007669"/>
    <property type="project" value="UniProtKB-SubCell"/>
</dbReference>
<dbReference type="GO" id="GO:1990904">
    <property type="term" value="C:ribonucleoprotein complex"/>
    <property type="evidence" value="ECO:0007669"/>
    <property type="project" value="UniProtKB-KW"/>
</dbReference>
<dbReference type="GO" id="GO:0005840">
    <property type="term" value="C:ribosome"/>
    <property type="evidence" value="ECO:0007669"/>
    <property type="project" value="UniProtKB-KW"/>
</dbReference>
<keyword evidence="8" id="KW-1185">Reference proteome</keyword>
<evidence type="ECO:0000256" key="1">
    <source>
        <dbReference type="ARBA" id="ARBA00004173"/>
    </source>
</evidence>
<reference evidence="7 8" key="1">
    <citation type="submission" date="2023-10" db="EMBL/GenBank/DDBJ databases">
        <title>Draft Genome Sequence of Candida saopaulonensis from a very Premature Infant with Sepsis.</title>
        <authorList>
            <person name="Ning Y."/>
            <person name="Dai R."/>
            <person name="Xiao M."/>
            <person name="Xu Y."/>
            <person name="Yan Q."/>
            <person name="Zhang L."/>
        </authorList>
    </citation>
    <scope>NUCLEOTIDE SEQUENCE [LARGE SCALE GENOMIC DNA]</scope>
    <source>
        <strain evidence="7 8">19XY460</strain>
    </source>
</reference>
<evidence type="ECO:0000256" key="3">
    <source>
        <dbReference type="ARBA" id="ARBA00022980"/>
    </source>
</evidence>
<protein>
    <recommendedName>
        <fullName evidence="6">Small ribosomal subunit protein mS33</fullName>
    </recommendedName>
</protein>
<dbReference type="InterPro" id="IPR013219">
    <property type="entry name" value="Ribosomal_mS33"/>
</dbReference>
<proteinExistence type="inferred from homology"/>